<keyword evidence="3" id="KW-1185">Reference proteome</keyword>
<dbReference type="RefSeq" id="WP_177714201.1">
    <property type="nucleotide sequence ID" value="NZ_JACRSQ010000024.1"/>
</dbReference>
<dbReference type="Proteomes" id="UP000657006">
    <property type="component" value="Unassembled WGS sequence"/>
</dbReference>
<dbReference type="CDD" id="cd09620">
    <property type="entry name" value="CBM9_like_3"/>
    <property type="match status" value="1"/>
</dbReference>
<evidence type="ECO:0000313" key="3">
    <source>
        <dbReference type="Proteomes" id="UP000657006"/>
    </source>
</evidence>
<protein>
    <submittedName>
        <fullName evidence="2">Carbohydrate-binding family 9-like protein</fullName>
    </submittedName>
</protein>
<gene>
    <name evidence="2" type="ORF">H8730_13385</name>
</gene>
<dbReference type="GO" id="GO:0004553">
    <property type="term" value="F:hydrolase activity, hydrolyzing O-glycosyl compounds"/>
    <property type="evidence" value="ECO:0007669"/>
    <property type="project" value="InterPro"/>
</dbReference>
<accession>A0A926I1R4</accession>
<dbReference type="EMBL" id="JACRSQ010000024">
    <property type="protein sequence ID" value="MBC8544534.1"/>
    <property type="molecule type" value="Genomic_DNA"/>
</dbReference>
<dbReference type="Gene3D" id="2.60.40.1190">
    <property type="match status" value="1"/>
</dbReference>
<dbReference type="InterPro" id="IPR010502">
    <property type="entry name" value="Carb-bd_dom_fam9"/>
</dbReference>
<evidence type="ECO:0000259" key="1">
    <source>
        <dbReference type="Pfam" id="PF16011"/>
    </source>
</evidence>
<proteinExistence type="predicted"/>
<dbReference type="Pfam" id="PF16011">
    <property type="entry name" value="CBM9_2"/>
    <property type="match status" value="1"/>
</dbReference>
<dbReference type="GO" id="GO:0016052">
    <property type="term" value="P:carbohydrate catabolic process"/>
    <property type="evidence" value="ECO:0007669"/>
    <property type="project" value="InterPro"/>
</dbReference>
<comment type="caution">
    <text evidence="2">The sequence shown here is derived from an EMBL/GenBank/DDBJ whole genome shotgun (WGS) entry which is preliminary data.</text>
</comment>
<dbReference type="GO" id="GO:0030246">
    <property type="term" value="F:carbohydrate binding"/>
    <property type="evidence" value="ECO:0007669"/>
    <property type="project" value="InterPro"/>
</dbReference>
<evidence type="ECO:0000313" key="2">
    <source>
        <dbReference type="EMBL" id="MBC8544534.1"/>
    </source>
</evidence>
<dbReference type="SUPFAM" id="SSF49344">
    <property type="entry name" value="CBD9-like"/>
    <property type="match status" value="1"/>
</dbReference>
<dbReference type="AlphaFoldDB" id="A0A926I1R4"/>
<sequence>MEYKIMTVTELPDWSLIPQAQIATYPWGGEYRPLAWARLCFVPGRGFLLRLECEETDPKATYAKINDPVCKDSCLEAFLNFKPELPGCGYLNLEANAKGTFLCGYGKDRYGRKSLGDLGVPYPTVTPFSTESSWGWVAEIPLPLLQQVYGEAEFVPGDRIKGNFYKCGDETKTPHYGSWNPIENPTPDFHRPEGFGELVILP</sequence>
<reference evidence="2" key="1">
    <citation type="submission" date="2020-08" db="EMBL/GenBank/DDBJ databases">
        <title>Genome public.</title>
        <authorList>
            <person name="Liu C."/>
            <person name="Sun Q."/>
        </authorList>
    </citation>
    <scope>NUCLEOTIDE SEQUENCE</scope>
    <source>
        <strain evidence="2">NSJ-32</strain>
    </source>
</reference>
<organism evidence="2 3">
    <name type="scientific">Bianquea renquensis</name>
    <dbReference type="NCBI Taxonomy" id="2763661"/>
    <lineage>
        <taxon>Bacteria</taxon>
        <taxon>Bacillati</taxon>
        <taxon>Bacillota</taxon>
        <taxon>Clostridia</taxon>
        <taxon>Eubacteriales</taxon>
        <taxon>Bianqueaceae</taxon>
        <taxon>Bianquea</taxon>
    </lineage>
</organism>
<feature type="domain" description="Carbohydrate-binding" evidence="1">
    <location>
        <begin position="31"/>
        <end position="198"/>
    </location>
</feature>
<name>A0A926I1R4_9FIRM</name>